<dbReference type="SUPFAM" id="SSF53098">
    <property type="entry name" value="Ribonuclease H-like"/>
    <property type="match status" value="1"/>
</dbReference>
<evidence type="ECO:0000256" key="12">
    <source>
        <dbReference type="ARBA" id="ARBA00023172"/>
    </source>
</evidence>
<dbReference type="GO" id="GO:0016787">
    <property type="term" value="F:hydrolase activity"/>
    <property type="evidence" value="ECO:0007669"/>
    <property type="project" value="UniProtKB-KW"/>
</dbReference>
<evidence type="ECO:0000256" key="13">
    <source>
        <dbReference type="ARBA" id="ARBA00048173"/>
    </source>
</evidence>
<dbReference type="PANTHER" id="PTHR42648">
    <property type="entry name" value="TRANSPOSASE, PUTATIVE-RELATED"/>
    <property type="match status" value="1"/>
</dbReference>
<proteinExistence type="predicted"/>
<keyword evidence="2" id="KW-0548">Nucleotidyltransferase</keyword>
<evidence type="ECO:0000256" key="8">
    <source>
        <dbReference type="ARBA" id="ARBA00022884"/>
    </source>
</evidence>
<keyword evidence="8" id="KW-0694">RNA-binding</keyword>
<keyword evidence="11" id="KW-0239">DNA-directed DNA polymerase</keyword>
<organism evidence="16 17">
    <name type="scientific">Austropuccinia psidii MF-1</name>
    <dbReference type="NCBI Taxonomy" id="1389203"/>
    <lineage>
        <taxon>Eukaryota</taxon>
        <taxon>Fungi</taxon>
        <taxon>Dikarya</taxon>
        <taxon>Basidiomycota</taxon>
        <taxon>Pucciniomycotina</taxon>
        <taxon>Pucciniomycetes</taxon>
        <taxon>Pucciniales</taxon>
        <taxon>Sphaerophragmiaceae</taxon>
        <taxon>Austropuccinia</taxon>
    </lineage>
</organism>
<dbReference type="GO" id="GO:0003964">
    <property type="term" value="F:RNA-directed DNA polymerase activity"/>
    <property type="evidence" value="ECO:0007669"/>
    <property type="project" value="UniProtKB-KW"/>
</dbReference>
<keyword evidence="1" id="KW-0815">Transposition</keyword>
<evidence type="ECO:0000256" key="5">
    <source>
        <dbReference type="ARBA" id="ARBA00022759"/>
    </source>
</evidence>
<dbReference type="InterPro" id="IPR001584">
    <property type="entry name" value="Integrase_cat-core"/>
</dbReference>
<dbReference type="GO" id="GO:0003887">
    <property type="term" value="F:DNA-directed DNA polymerase activity"/>
    <property type="evidence" value="ECO:0007669"/>
    <property type="project" value="UniProtKB-KW"/>
</dbReference>
<dbReference type="GO" id="GO:0006310">
    <property type="term" value="P:DNA recombination"/>
    <property type="evidence" value="ECO:0007669"/>
    <property type="project" value="UniProtKB-KW"/>
</dbReference>
<evidence type="ECO:0000256" key="11">
    <source>
        <dbReference type="ARBA" id="ARBA00022932"/>
    </source>
</evidence>
<reference evidence="16" key="1">
    <citation type="submission" date="2021-03" db="EMBL/GenBank/DDBJ databases">
        <title>Draft genome sequence of rust myrtle Austropuccinia psidii MF-1, a brazilian biotype.</title>
        <authorList>
            <person name="Quecine M.C."/>
            <person name="Pachon D.M.R."/>
            <person name="Bonatelli M.L."/>
            <person name="Correr F.H."/>
            <person name="Franceschini L.M."/>
            <person name="Leite T.F."/>
            <person name="Margarido G.R.A."/>
            <person name="Almeida C.A."/>
            <person name="Ferrarezi J.A."/>
            <person name="Labate C.A."/>
        </authorList>
    </citation>
    <scope>NUCLEOTIDE SEQUENCE</scope>
    <source>
        <strain evidence="16">MF-1</strain>
    </source>
</reference>
<dbReference type="AlphaFoldDB" id="A0A9Q3K9F8"/>
<accession>A0A9Q3K9F8</accession>
<dbReference type="GO" id="GO:0005634">
    <property type="term" value="C:nucleus"/>
    <property type="evidence" value="ECO:0007669"/>
    <property type="project" value="UniProtKB-ARBA"/>
</dbReference>
<comment type="catalytic activity">
    <reaction evidence="14">
        <text>DNA(n) + a 2'-deoxyribonucleoside 5'-triphosphate = DNA(n+1) + diphosphate</text>
        <dbReference type="Rhea" id="RHEA:22508"/>
        <dbReference type="Rhea" id="RHEA-COMP:17339"/>
        <dbReference type="Rhea" id="RHEA-COMP:17340"/>
        <dbReference type="ChEBI" id="CHEBI:33019"/>
        <dbReference type="ChEBI" id="CHEBI:61560"/>
        <dbReference type="ChEBI" id="CHEBI:173112"/>
        <dbReference type="EC" id="2.7.7.7"/>
    </reaction>
</comment>
<keyword evidence="6" id="KW-0378">Hydrolase</keyword>
<keyword evidence="3" id="KW-0540">Nuclease</keyword>
<protein>
    <recommendedName>
        <fullName evidence="15">Integrase catalytic domain-containing protein</fullName>
    </recommendedName>
</protein>
<evidence type="ECO:0000313" key="16">
    <source>
        <dbReference type="EMBL" id="MBW0577268.1"/>
    </source>
</evidence>
<dbReference type="InterPro" id="IPR039537">
    <property type="entry name" value="Retrotran_Ty1/copia-like"/>
</dbReference>
<evidence type="ECO:0000256" key="2">
    <source>
        <dbReference type="ARBA" id="ARBA00022695"/>
    </source>
</evidence>
<dbReference type="Pfam" id="PF00665">
    <property type="entry name" value="rve"/>
    <property type="match status" value="1"/>
</dbReference>
<keyword evidence="4" id="KW-0479">Metal-binding</keyword>
<dbReference type="GO" id="GO:0032196">
    <property type="term" value="P:transposition"/>
    <property type="evidence" value="ECO:0007669"/>
    <property type="project" value="UniProtKB-KW"/>
</dbReference>
<dbReference type="InterPro" id="IPR012337">
    <property type="entry name" value="RNaseH-like_sf"/>
</dbReference>
<dbReference type="GO" id="GO:0003723">
    <property type="term" value="F:RNA binding"/>
    <property type="evidence" value="ECO:0007669"/>
    <property type="project" value="UniProtKB-KW"/>
</dbReference>
<comment type="caution">
    <text evidence="16">The sequence shown here is derived from an EMBL/GenBank/DDBJ whole genome shotgun (WGS) entry which is preliminary data.</text>
</comment>
<gene>
    <name evidence="16" type="ORF">O181_116983</name>
</gene>
<sequence length="256" mass="29145">MVNLLISGKTFTLEECLLVPNLYCNLISLMRFCNGDFTITRSNSCFKLLTGNQVEIEGRIVNKLMKVKYSLPSIQVTELPFNLWHQRLGHPGNQVIKSMGLPECPLRCSTCDLNKAHKLPFNHHFEPVSKPLDCAHIDVVGPISPPSVSGNQYFLTIVDQATSFKMVRLLKHKSEAFKQFVIVKTYMENLHDRTLKKLVSDRGGEFLNKDFHSLAELKGFVHVFSPPETPQHNGYSESANWTILEKVYACFRKEDC</sequence>
<keyword evidence="5" id="KW-0255">Endonuclease</keyword>
<evidence type="ECO:0000256" key="7">
    <source>
        <dbReference type="ARBA" id="ARBA00022842"/>
    </source>
</evidence>
<dbReference type="GO" id="GO:0046872">
    <property type="term" value="F:metal ion binding"/>
    <property type="evidence" value="ECO:0007669"/>
    <property type="project" value="UniProtKB-KW"/>
</dbReference>
<evidence type="ECO:0000313" key="17">
    <source>
        <dbReference type="Proteomes" id="UP000765509"/>
    </source>
</evidence>
<evidence type="ECO:0000256" key="14">
    <source>
        <dbReference type="ARBA" id="ARBA00049244"/>
    </source>
</evidence>
<dbReference type="OrthoDB" id="7607323at2759"/>
<keyword evidence="17" id="KW-1185">Reference proteome</keyword>
<evidence type="ECO:0000259" key="15">
    <source>
        <dbReference type="PROSITE" id="PS50994"/>
    </source>
</evidence>
<keyword evidence="10" id="KW-0695">RNA-directed DNA polymerase</keyword>
<evidence type="ECO:0000256" key="10">
    <source>
        <dbReference type="ARBA" id="ARBA00022918"/>
    </source>
</evidence>
<dbReference type="InterPro" id="IPR036397">
    <property type="entry name" value="RNaseH_sf"/>
</dbReference>
<dbReference type="Gene3D" id="3.30.420.10">
    <property type="entry name" value="Ribonuclease H-like superfamily/Ribonuclease H"/>
    <property type="match status" value="1"/>
</dbReference>
<comment type="catalytic activity">
    <reaction evidence="13">
        <text>DNA(n) + a 2'-deoxyribonucleoside 5'-triphosphate = DNA(n+1) + diphosphate</text>
        <dbReference type="Rhea" id="RHEA:22508"/>
        <dbReference type="Rhea" id="RHEA-COMP:17339"/>
        <dbReference type="Rhea" id="RHEA-COMP:17340"/>
        <dbReference type="ChEBI" id="CHEBI:33019"/>
        <dbReference type="ChEBI" id="CHEBI:61560"/>
        <dbReference type="ChEBI" id="CHEBI:173112"/>
        <dbReference type="EC" id="2.7.7.49"/>
    </reaction>
</comment>
<name>A0A9Q3K9F8_9BASI</name>
<evidence type="ECO:0000256" key="9">
    <source>
        <dbReference type="ARBA" id="ARBA00022908"/>
    </source>
</evidence>
<dbReference type="EMBL" id="AVOT02100242">
    <property type="protein sequence ID" value="MBW0577268.1"/>
    <property type="molecule type" value="Genomic_DNA"/>
</dbReference>
<keyword evidence="7" id="KW-0460">Magnesium</keyword>
<evidence type="ECO:0000256" key="3">
    <source>
        <dbReference type="ARBA" id="ARBA00022722"/>
    </source>
</evidence>
<evidence type="ECO:0000256" key="6">
    <source>
        <dbReference type="ARBA" id="ARBA00022801"/>
    </source>
</evidence>
<keyword evidence="12" id="KW-0233">DNA recombination</keyword>
<dbReference type="Proteomes" id="UP000765509">
    <property type="component" value="Unassembled WGS sequence"/>
</dbReference>
<dbReference type="PROSITE" id="PS50994">
    <property type="entry name" value="INTEGRASE"/>
    <property type="match status" value="1"/>
</dbReference>
<feature type="domain" description="Integrase catalytic" evidence="15">
    <location>
        <begin position="127"/>
        <end position="256"/>
    </location>
</feature>
<dbReference type="GO" id="GO:0015074">
    <property type="term" value="P:DNA integration"/>
    <property type="evidence" value="ECO:0007669"/>
    <property type="project" value="UniProtKB-KW"/>
</dbReference>
<evidence type="ECO:0000256" key="4">
    <source>
        <dbReference type="ARBA" id="ARBA00022723"/>
    </source>
</evidence>
<dbReference type="GO" id="GO:0004519">
    <property type="term" value="F:endonuclease activity"/>
    <property type="evidence" value="ECO:0007669"/>
    <property type="project" value="UniProtKB-KW"/>
</dbReference>
<keyword evidence="11" id="KW-0808">Transferase</keyword>
<evidence type="ECO:0000256" key="1">
    <source>
        <dbReference type="ARBA" id="ARBA00022578"/>
    </source>
</evidence>
<keyword evidence="9" id="KW-0229">DNA integration</keyword>
<dbReference type="PANTHER" id="PTHR42648:SF11">
    <property type="entry name" value="TRANSPOSON TY4-P GAG-POL POLYPROTEIN"/>
    <property type="match status" value="1"/>
</dbReference>